<organism evidence="1 2">
    <name type="scientific">Rangifer tarandus platyrhynchus</name>
    <name type="common">Svalbard reindeer</name>
    <dbReference type="NCBI Taxonomy" id="3082113"/>
    <lineage>
        <taxon>Eukaryota</taxon>
        <taxon>Metazoa</taxon>
        <taxon>Chordata</taxon>
        <taxon>Craniata</taxon>
        <taxon>Vertebrata</taxon>
        <taxon>Euteleostomi</taxon>
        <taxon>Mammalia</taxon>
        <taxon>Eutheria</taxon>
        <taxon>Laurasiatheria</taxon>
        <taxon>Artiodactyla</taxon>
        <taxon>Ruminantia</taxon>
        <taxon>Pecora</taxon>
        <taxon>Cervidae</taxon>
        <taxon>Odocoileinae</taxon>
        <taxon>Rangifer</taxon>
    </lineage>
</organism>
<gene>
    <name evidence="1" type="ORF">MRATA1EN22A_LOCUS22273</name>
</gene>
<evidence type="ECO:0000313" key="1">
    <source>
        <dbReference type="EMBL" id="CAN0500718.1"/>
    </source>
</evidence>
<dbReference type="EMBL" id="OZ243562">
    <property type="protein sequence ID" value="CAN0500718.1"/>
    <property type="molecule type" value="Genomic_DNA"/>
</dbReference>
<name>A0ACB1MMQ7_RANTA</name>
<proteinExistence type="predicted"/>
<protein>
    <submittedName>
        <fullName evidence="1">Uncharacterized protein</fullName>
    </submittedName>
</protein>
<accession>A0ACB1MMQ7</accession>
<sequence>MRSGLLPSHRAFLCSVLESCAEKRDEQHHVSADHGVLRPDRAEASPESAEVLPVCAEEARPAGVFSFLPSASACVRLMLVVLARPDPERDTPGLPPGAPAAVSAPCPDTPAPLDPLRLPRGCGETPPLPRLTSGPGALQGGTNAPSSGLQPMAPSTWNMLLCIVGNSIPSWQRARSSGRVAASLTSLISRERYRPRRTH</sequence>
<reference evidence="1" key="1">
    <citation type="submission" date="2025-03" db="EMBL/GenBank/DDBJ databases">
        <authorList>
            <consortium name="ELIXIR-Norway"/>
            <consortium name="Elixir Norway"/>
        </authorList>
    </citation>
    <scope>NUCLEOTIDE SEQUENCE</scope>
</reference>
<evidence type="ECO:0000313" key="2">
    <source>
        <dbReference type="Proteomes" id="UP001162501"/>
    </source>
</evidence>
<dbReference type="Proteomes" id="UP001162501">
    <property type="component" value="Chromosome 34"/>
</dbReference>